<dbReference type="GO" id="GO:0009298">
    <property type="term" value="P:GDP-mannose biosynthetic process"/>
    <property type="evidence" value="ECO:0007669"/>
    <property type="project" value="TreeGrafter"/>
</dbReference>
<dbReference type="STRING" id="208480.SAMN02910418_01038"/>
<accession>A0A1Q5Q0S6</accession>
<feature type="domain" description="Nucleotidyl transferase" evidence="1">
    <location>
        <begin position="5"/>
        <end position="173"/>
    </location>
</feature>
<dbReference type="InterPro" id="IPR049577">
    <property type="entry name" value="GMPP_N"/>
</dbReference>
<dbReference type="InterPro" id="IPR005835">
    <property type="entry name" value="NTP_transferase_dom"/>
</dbReference>
<dbReference type="SUPFAM" id="SSF53448">
    <property type="entry name" value="Nucleotide-diphospho-sugar transferases"/>
    <property type="match status" value="1"/>
</dbReference>
<dbReference type="Pfam" id="PF00483">
    <property type="entry name" value="NTP_transferase"/>
    <property type="match status" value="2"/>
</dbReference>
<dbReference type="PANTHER" id="PTHR46390:SF1">
    <property type="entry name" value="MANNOSE-1-PHOSPHATE GUANYLYLTRANSFERASE"/>
    <property type="match status" value="1"/>
</dbReference>
<sequence length="393" mass="41388">MTFVAIIPAGGAGTRLWPLSRRHHPKFLLDLTGSGSSLLRSTVDRLESLADETLIVTGAAHAEAVAAQTGLPTTAIITEPSGRNSLPAIALASAIAGRRYGEEVLVGSFAADHVIDNEDSFHDAVLTALTCAEDGYITTIGITPTHAATGFGYIKLGSELELSAAETPDSKPELAIAATMLAQTSLHVTGPHPIAPPLPAYRASQFVEKPDAEHASAYLESGEYVWNAGMFVMRADVLARHLRSLMPDFADRIDAIAQAWDSEDRQAALVAHWDALEAIAIDHAIAEPVAADGGVAVVPAPADLGWDDLGDMAALRQHLDVDVSEHAFALDAPGALVVDHRTGSDLPLVVAKGIENVVVTLTDDAILITTADQAQGVGEIPKWLAERGREDLI</sequence>
<dbReference type="GO" id="GO:0004475">
    <property type="term" value="F:mannose-1-phosphate guanylyltransferase (GTP) activity"/>
    <property type="evidence" value="ECO:0007669"/>
    <property type="project" value="InterPro"/>
</dbReference>
<comment type="caution">
    <text evidence="2">The sequence shown here is derived from an EMBL/GenBank/DDBJ whole genome shotgun (WGS) entry which is preliminary data.</text>
</comment>
<reference evidence="3" key="1">
    <citation type="submission" date="2016-12" db="EMBL/GenBank/DDBJ databases">
        <authorList>
            <person name="Meng X."/>
        </authorList>
    </citation>
    <scope>NUCLEOTIDE SEQUENCE [LARGE SCALE GENOMIC DNA]</scope>
    <source>
        <strain evidence="3">DSM 19116</strain>
    </source>
</reference>
<dbReference type="RefSeq" id="WP_073717242.1">
    <property type="nucleotide sequence ID" value="NZ_MQVR01000071.1"/>
</dbReference>
<name>A0A1Q5Q0S6_9ACTO</name>
<dbReference type="AlphaFoldDB" id="A0A1Q5Q0S6"/>
<gene>
    <name evidence="2" type="ORF">BSZ39_10270</name>
</gene>
<dbReference type="InterPro" id="IPR051161">
    <property type="entry name" value="Mannose-6P_isomerase_type2"/>
</dbReference>
<evidence type="ECO:0000259" key="1">
    <source>
        <dbReference type="Pfam" id="PF00483"/>
    </source>
</evidence>
<proteinExistence type="predicted"/>
<dbReference type="SUPFAM" id="SSF159283">
    <property type="entry name" value="Guanosine diphospho-D-mannose pyrophosphorylase/mannose-6-phosphate isomerase linker domain"/>
    <property type="match status" value="1"/>
</dbReference>
<evidence type="ECO:0000313" key="3">
    <source>
        <dbReference type="Proteomes" id="UP000185628"/>
    </source>
</evidence>
<dbReference type="OrthoDB" id="9806359at2"/>
<dbReference type="Proteomes" id="UP000185628">
    <property type="component" value="Unassembled WGS sequence"/>
</dbReference>
<keyword evidence="3" id="KW-1185">Reference proteome</keyword>
<feature type="domain" description="Nucleotidyl transferase" evidence="1">
    <location>
        <begin position="201"/>
        <end position="317"/>
    </location>
</feature>
<dbReference type="CDD" id="cd02509">
    <property type="entry name" value="GDP-M1P_Guanylyltransferase"/>
    <property type="match status" value="1"/>
</dbReference>
<organism evidence="2 3">
    <name type="scientific">Bowdeniella nasicola</name>
    <dbReference type="NCBI Taxonomy" id="208480"/>
    <lineage>
        <taxon>Bacteria</taxon>
        <taxon>Bacillati</taxon>
        <taxon>Actinomycetota</taxon>
        <taxon>Actinomycetes</taxon>
        <taxon>Actinomycetales</taxon>
        <taxon>Actinomycetaceae</taxon>
        <taxon>Bowdeniella</taxon>
    </lineage>
</organism>
<evidence type="ECO:0000313" key="2">
    <source>
        <dbReference type="EMBL" id="OKL53292.1"/>
    </source>
</evidence>
<dbReference type="InterPro" id="IPR029044">
    <property type="entry name" value="Nucleotide-diphossugar_trans"/>
</dbReference>
<dbReference type="PANTHER" id="PTHR46390">
    <property type="entry name" value="MANNOSE-1-PHOSPHATE GUANYLYLTRANSFERASE"/>
    <property type="match status" value="1"/>
</dbReference>
<dbReference type="EMBL" id="MQVR01000071">
    <property type="protein sequence ID" value="OKL53292.1"/>
    <property type="molecule type" value="Genomic_DNA"/>
</dbReference>
<protein>
    <recommendedName>
        <fullName evidence="1">Nucleotidyl transferase domain-containing protein</fullName>
    </recommendedName>
</protein>
<dbReference type="Gene3D" id="3.90.550.10">
    <property type="entry name" value="Spore Coat Polysaccharide Biosynthesis Protein SpsA, Chain A"/>
    <property type="match status" value="1"/>
</dbReference>